<evidence type="ECO:0000256" key="8">
    <source>
        <dbReference type="PROSITE-ProRule" id="PRU00703"/>
    </source>
</evidence>
<evidence type="ECO:0000256" key="3">
    <source>
        <dbReference type="ARBA" id="ARBA00022448"/>
    </source>
</evidence>
<dbReference type="Pfam" id="PF03448">
    <property type="entry name" value="MgtE_N"/>
    <property type="match status" value="1"/>
</dbReference>
<dbReference type="STRING" id="879305.HMPREF9290_1463"/>
<dbReference type="AlphaFoldDB" id="F0GUP1"/>
<evidence type="ECO:0000256" key="1">
    <source>
        <dbReference type="ARBA" id="ARBA00004141"/>
    </source>
</evidence>
<keyword evidence="5 9" id="KW-0460">Magnesium</keyword>
<dbReference type="Pfam" id="PF01769">
    <property type="entry name" value="MgtE"/>
    <property type="match status" value="1"/>
</dbReference>
<dbReference type="PANTHER" id="PTHR43773">
    <property type="entry name" value="MAGNESIUM TRANSPORTER MGTE"/>
    <property type="match status" value="1"/>
</dbReference>
<keyword evidence="7 9" id="KW-0472">Membrane</keyword>
<dbReference type="SUPFAM" id="SSF54631">
    <property type="entry name" value="CBS-domain pair"/>
    <property type="match status" value="1"/>
</dbReference>
<comment type="similarity">
    <text evidence="2 9">Belongs to the SLC41A transporter family.</text>
</comment>
<comment type="caution">
    <text evidence="9">Lacks conserved residue(s) required for the propagation of feature annotation.</text>
</comment>
<evidence type="ECO:0000256" key="4">
    <source>
        <dbReference type="ARBA" id="ARBA00022692"/>
    </source>
</evidence>
<dbReference type="PANTHER" id="PTHR43773:SF1">
    <property type="entry name" value="MAGNESIUM TRANSPORTER MGTE"/>
    <property type="match status" value="1"/>
</dbReference>
<reference evidence="11 12" key="1">
    <citation type="submission" date="2011-01" db="EMBL/GenBank/DDBJ databases">
        <authorList>
            <person name="Durkin A.S."/>
            <person name="Madupu R."/>
            <person name="Torralba M."/>
            <person name="Gillis M."/>
            <person name="Methe B."/>
            <person name="Sutton G."/>
            <person name="Nelson K.E."/>
        </authorList>
    </citation>
    <scope>NUCLEOTIDE SEQUENCE [LARGE SCALE GENOMIC DNA]</scope>
    <source>
        <strain evidence="11 12">ACS-065-V-Col13</strain>
    </source>
</reference>
<dbReference type="Gene3D" id="1.25.60.10">
    <property type="entry name" value="MgtE N-terminal domain-like"/>
    <property type="match status" value="1"/>
</dbReference>
<accession>F0GUP1</accession>
<dbReference type="EMBL" id="AEXM01000012">
    <property type="protein sequence ID" value="EGC82553.1"/>
    <property type="molecule type" value="Genomic_DNA"/>
</dbReference>
<keyword evidence="12" id="KW-1185">Reference proteome</keyword>
<dbReference type="InterPro" id="IPR000644">
    <property type="entry name" value="CBS_dom"/>
</dbReference>
<dbReference type="PROSITE" id="PS51371">
    <property type="entry name" value="CBS"/>
    <property type="match status" value="1"/>
</dbReference>
<dbReference type="GO" id="GO:0015095">
    <property type="term" value="F:magnesium ion transmembrane transporter activity"/>
    <property type="evidence" value="ECO:0007669"/>
    <property type="project" value="UniProtKB-UniRule"/>
</dbReference>
<dbReference type="GO" id="GO:0046872">
    <property type="term" value="F:metal ion binding"/>
    <property type="evidence" value="ECO:0007669"/>
    <property type="project" value="UniProtKB-KW"/>
</dbReference>
<dbReference type="SUPFAM" id="SSF161093">
    <property type="entry name" value="MgtE membrane domain-like"/>
    <property type="match status" value="1"/>
</dbReference>
<keyword evidence="9" id="KW-1003">Cell membrane</keyword>
<evidence type="ECO:0000256" key="7">
    <source>
        <dbReference type="ARBA" id="ARBA00023136"/>
    </source>
</evidence>
<evidence type="ECO:0000313" key="12">
    <source>
        <dbReference type="Proteomes" id="UP000005286"/>
    </source>
</evidence>
<dbReference type="Proteomes" id="UP000005286">
    <property type="component" value="Unassembled WGS sequence"/>
</dbReference>
<dbReference type="RefSeq" id="WP_004834452.1">
    <property type="nucleotide sequence ID" value="NZ_AEXM01000012.1"/>
</dbReference>
<evidence type="ECO:0000259" key="10">
    <source>
        <dbReference type="PROSITE" id="PS51371"/>
    </source>
</evidence>
<dbReference type="eggNOG" id="COG2239">
    <property type="taxonomic scope" value="Bacteria"/>
</dbReference>
<evidence type="ECO:0000256" key="9">
    <source>
        <dbReference type="RuleBase" id="RU362011"/>
    </source>
</evidence>
<comment type="subunit">
    <text evidence="9">Homodimer.</text>
</comment>
<sequence length="441" mass="48938">MTEKNYNVDQLNKIQETINKMDPVDIADKLEILPEKDVAIWIKLLNKDLLADAFTELRAENKARIVNILSEESIKDLVRDLDEDELVDTLQELPANITKKLMDTHIDDNRRKVVNELLGYPQESVGSIMTVNFLSVKETDSPKSALDKIMASKLDAEKLEQIWLTDQSLVLIGFVYIADIIRNQNKSLKELAKSITATVTPYEDQEVVAKLSYRYDLGEVPVVDSENRLIGIVPAEDVIDVVHDELQEDMSNITGISDQSESYLEESSFKIAKTRTTWLIICLLTATMTGFIIHRYESLLASAVALTAYIPMLMDSGGNAGSQASTTVITSLYSGELSVKDFFKVVAKEASIGLITGIILVIINFIRLMILDQAQIRVNLTVSITLILTIIFSKVMGGILPLIADKLDVDPTVMAGPLITTVVDTLVLLIYFEVASLLLGI</sequence>
<dbReference type="SUPFAM" id="SSF158791">
    <property type="entry name" value="MgtE N-terminal domain-like"/>
    <property type="match status" value="1"/>
</dbReference>
<keyword evidence="6 9" id="KW-1133">Transmembrane helix</keyword>
<keyword evidence="3 9" id="KW-0813">Transport</keyword>
<comment type="subcellular location">
    <subcellularLocation>
        <location evidence="9">Cell membrane</location>
        <topology evidence="9">Multi-pass membrane protein</topology>
    </subcellularLocation>
    <subcellularLocation>
        <location evidence="1">Membrane</location>
        <topology evidence="1">Multi-pass membrane protein</topology>
    </subcellularLocation>
</comment>
<dbReference type="PATRIC" id="fig|879305.3.peg.523"/>
<dbReference type="SMART" id="SM00116">
    <property type="entry name" value="CBS"/>
    <property type="match status" value="2"/>
</dbReference>
<dbReference type="InterPro" id="IPR038076">
    <property type="entry name" value="MgtE_N_sf"/>
</dbReference>
<proteinExistence type="inferred from homology"/>
<evidence type="ECO:0000256" key="6">
    <source>
        <dbReference type="ARBA" id="ARBA00022989"/>
    </source>
</evidence>
<organism evidence="11 12">
    <name type="scientific">Anaerococcus prevotii ACS-065-V-Col13</name>
    <dbReference type="NCBI Taxonomy" id="879305"/>
    <lineage>
        <taxon>Bacteria</taxon>
        <taxon>Bacillati</taxon>
        <taxon>Bacillota</taxon>
        <taxon>Tissierellia</taxon>
        <taxon>Tissierellales</taxon>
        <taxon>Peptoniphilaceae</taxon>
        <taxon>Anaerococcus</taxon>
    </lineage>
</organism>
<name>F0GUP1_9FIRM</name>
<dbReference type="NCBIfam" id="TIGR00400">
    <property type="entry name" value="mgtE"/>
    <property type="match status" value="1"/>
</dbReference>
<feature type="domain" description="CBS" evidence="10">
    <location>
        <begin position="188"/>
        <end position="248"/>
    </location>
</feature>
<evidence type="ECO:0000256" key="5">
    <source>
        <dbReference type="ARBA" id="ARBA00022842"/>
    </source>
</evidence>
<dbReference type="CDD" id="cd04606">
    <property type="entry name" value="CBS_pair_Mg_transporter"/>
    <property type="match status" value="1"/>
</dbReference>
<dbReference type="InterPro" id="IPR006667">
    <property type="entry name" value="SLC41_membr_dom"/>
</dbReference>
<dbReference type="Gene3D" id="3.10.580.10">
    <property type="entry name" value="CBS-domain"/>
    <property type="match status" value="1"/>
</dbReference>
<dbReference type="Pfam" id="PF00571">
    <property type="entry name" value="CBS"/>
    <property type="match status" value="1"/>
</dbReference>
<comment type="function">
    <text evidence="9">Acts as a magnesium transporter.</text>
</comment>
<keyword evidence="9" id="KW-0479">Metal-binding</keyword>
<dbReference type="InterPro" id="IPR006668">
    <property type="entry name" value="Mg_transptr_MgtE_intracell_dom"/>
</dbReference>
<evidence type="ECO:0000256" key="2">
    <source>
        <dbReference type="ARBA" id="ARBA00009749"/>
    </source>
</evidence>
<gene>
    <name evidence="11" type="primary">mgtE</name>
    <name evidence="11" type="ORF">HMPREF9290_1463</name>
</gene>
<feature type="transmembrane region" description="Helical" evidence="9">
    <location>
        <begin position="415"/>
        <end position="439"/>
    </location>
</feature>
<dbReference type="GO" id="GO:0005886">
    <property type="term" value="C:plasma membrane"/>
    <property type="evidence" value="ECO:0007669"/>
    <property type="project" value="UniProtKB-SubCell"/>
</dbReference>
<feature type="transmembrane region" description="Helical" evidence="9">
    <location>
        <begin position="382"/>
        <end position="403"/>
    </location>
</feature>
<comment type="caution">
    <text evidence="11">The sequence shown here is derived from an EMBL/GenBank/DDBJ whole genome shotgun (WGS) entry which is preliminary data.</text>
</comment>
<keyword evidence="8" id="KW-0129">CBS domain</keyword>
<keyword evidence="4 9" id="KW-0812">Transmembrane</keyword>
<evidence type="ECO:0000313" key="11">
    <source>
        <dbReference type="EMBL" id="EGC82553.1"/>
    </source>
</evidence>
<dbReference type="Gene3D" id="1.10.357.20">
    <property type="entry name" value="SLC41 divalent cation transporters, integral membrane domain"/>
    <property type="match status" value="1"/>
</dbReference>
<dbReference type="SMART" id="SM00924">
    <property type="entry name" value="MgtE_N"/>
    <property type="match status" value="1"/>
</dbReference>
<protein>
    <recommendedName>
        <fullName evidence="9">Magnesium transporter MgtE</fullName>
    </recommendedName>
</protein>
<dbReference type="InterPro" id="IPR036739">
    <property type="entry name" value="SLC41_membr_dom_sf"/>
</dbReference>
<feature type="transmembrane region" description="Helical" evidence="9">
    <location>
        <begin position="277"/>
        <end position="296"/>
    </location>
</feature>
<dbReference type="InterPro" id="IPR046342">
    <property type="entry name" value="CBS_dom_sf"/>
</dbReference>
<feature type="transmembrane region" description="Helical" evidence="9">
    <location>
        <begin position="350"/>
        <end position="370"/>
    </location>
</feature>
<dbReference type="InterPro" id="IPR006669">
    <property type="entry name" value="MgtE_transporter"/>
</dbReference>